<protein>
    <submittedName>
        <fullName evidence="2">Ribonuclease H-like domain-containing protein</fullName>
    </submittedName>
</protein>
<organism evidence="2 3">
    <name type="scientific">Tanacetum coccineum</name>
    <dbReference type="NCBI Taxonomy" id="301880"/>
    <lineage>
        <taxon>Eukaryota</taxon>
        <taxon>Viridiplantae</taxon>
        <taxon>Streptophyta</taxon>
        <taxon>Embryophyta</taxon>
        <taxon>Tracheophyta</taxon>
        <taxon>Spermatophyta</taxon>
        <taxon>Magnoliopsida</taxon>
        <taxon>eudicotyledons</taxon>
        <taxon>Gunneridae</taxon>
        <taxon>Pentapetalae</taxon>
        <taxon>asterids</taxon>
        <taxon>campanulids</taxon>
        <taxon>Asterales</taxon>
        <taxon>Asteraceae</taxon>
        <taxon>Asteroideae</taxon>
        <taxon>Anthemideae</taxon>
        <taxon>Anthemidinae</taxon>
        <taxon>Tanacetum</taxon>
    </lineage>
</organism>
<keyword evidence="3" id="KW-1185">Reference proteome</keyword>
<dbReference type="Proteomes" id="UP001151760">
    <property type="component" value="Unassembled WGS sequence"/>
</dbReference>
<reference evidence="2" key="2">
    <citation type="submission" date="2022-01" db="EMBL/GenBank/DDBJ databases">
        <authorList>
            <person name="Yamashiro T."/>
            <person name="Shiraishi A."/>
            <person name="Satake H."/>
            <person name="Nakayama K."/>
        </authorList>
    </citation>
    <scope>NUCLEOTIDE SEQUENCE</scope>
</reference>
<evidence type="ECO:0000256" key="1">
    <source>
        <dbReference type="SAM" id="MobiDB-lite"/>
    </source>
</evidence>
<comment type="caution">
    <text evidence="2">The sequence shown here is derived from an EMBL/GenBank/DDBJ whole genome shotgun (WGS) entry which is preliminary data.</text>
</comment>
<name>A0ABQ4YSK7_9ASTR</name>
<accession>A0ABQ4YSK7</accession>
<evidence type="ECO:0000313" key="2">
    <source>
        <dbReference type="EMBL" id="GJS80844.1"/>
    </source>
</evidence>
<gene>
    <name evidence="2" type="ORF">Tco_0747385</name>
</gene>
<proteinExistence type="predicted"/>
<evidence type="ECO:0000313" key="3">
    <source>
        <dbReference type="Proteomes" id="UP001151760"/>
    </source>
</evidence>
<feature type="region of interest" description="Disordered" evidence="1">
    <location>
        <begin position="240"/>
        <end position="261"/>
    </location>
</feature>
<dbReference type="EMBL" id="BQNB010010702">
    <property type="protein sequence ID" value="GJS80844.1"/>
    <property type="molecule type" value="Genomic_DNA"/>
</dbReference>
<reference evidence="2" key="1">
    <citation type="journal article" date="2022" name="Int. J. Mol. Sci.">
        <title>Draft Genome of Tanacetum Coccineum: Genomic Comparison of Closely Related Tanacetum-Family Plants.</title>
        <authorList>
            <person name="Yamashiro T."/>
            <person name="Shiraishi A."/>
            <person name="Nakayama K."/>
            <person name="Satake H."/>
        </authorList>
    </citation>
    <scope>NUCLEOTIDE SEQUENCE</scope>
</reference>
<sequence>MLLIYKKCEGYMLNDLKLKEFDYIQEMFDRAFQRVNTFKDFRTELVEGKEKREGTKLEPLRRFHGMDDAKEIWEAIRTRKSQGALITILHVLTMLLLVSQSKSSTNKDLLHEDLEQIDDLDIEEMDINWQIAMIAIRMKKFYKEKGRGVLLMEKHLLVLTKRSLNVSIITTLQEKYSDGRADREVVMMGQLSMGENYTEVVRDKFMNLWALSAQVLRTNVNPVRPRVNTSSSNINTVKSRQPVPVKTSNSFSPKRPQDHPLKNMVDRGIFDSGCSGHMTVVLLALGESANTNMQSSKSVHKSVTGGKAKKSSDSVLQMTVRIKVIGTKWVYKNKRDERGVVVRNKARLVAQGYTLGRKVHMTYDEFFASCGKKNRKAIRLQVKQNKAGIFISQVKYVAEILKKFDLVNVKTEITPMETIVALIKDKEALVYSQEFTSQCCERIFKYLKGKTTLWLWWLSTSLRQDLSHGNARSRHIGYSLQLK</sequence>